<evidence type="ECO:0000313" key="2">
    <source>
        <dbReference type="EMBL" id="MCH96975.1"/>
    </source>
</evidence>
<comment type="caution">
    <text evidence="2">The sequence shown here is derived from an EMBL/GenBank/DDBJ whole genome shotgun (WGS) entry which is preliminary data.</text>
</comment>
<sequence length="76" mass="8256">CISTLATVFSIKDLGSIHFFLGVEVIPTSQGLFLSQHKYIYDLLDRTKMADAKIVHSPMSTSTSLTQHDGASSAVQ</sequence>
<proteinExistence type="predicted"/>
<dbReference type="Proteomes" id="UP000265520">
    <property type="component" value="Unassembled WGS sequence"/>
</dbReference>
<organism evidence="2 3">
    <name type="scientific">Trifolium medium</name>
    <dbReference type="NCBI Taxonomy" id="97028"/>
    <lineage>
        <taxon>Eukaryota</taxon>
        <taxon>Viridiplantae</taxon>
        <taxon>Streptophyta</taxon>
        <taxon>Embryophyta</taxon>
        <taxon>Tracheophyta</taxon>
        <taxon>Spermatophyta</taxon>
        <taxon>Magnoliopsida</taxon>
        <taxon>eudicotyledons</taxon>
        <taxon>Gunneridae</taxon>
        <taxon>Pentapetalae</taxon>
        <taxon>rosids</taxon>
        <taxon>fabids</taxon>
        <taxon>Fabales</taxon>
        <taxon>Fabaceae</taxon>
        <taxon>Papilionoideae</taxon>
        <taxon>50 kb inversion clade</taxon>
        <taxon>NPAAA clade</taxon>
        <taxon>Hologalegina</taxon>
        <taxon>IRL clade</taxon>
        <taxon>Trifolieae</taxon>
        <taxon>Trifolium</taxon>
    </lineage>
</organism>
<evidence type="ECO:0000313" key="3">
    <source>
        <dbReference type="Proteomes" id="UP000265520"/>
    </source>
</evidence>
<reference evidence="2 3" key="1">
    <citation type="journal article" date="2018" name="Front. Plant Sci.">
        <title>Red Clover (Trifolium pratense) and Zigzag Clover (T. medium) - A Picture of Genomic Similarities and Differences.</title>
        <authorList>
            <person name="Dluhosova J."/>
            <person name="Istvanek J."/>
            <person name="Nedelnik J."/>
            <person name="Repkova J."/>
        </authorList>
    </citation>
    <scope>NUCLEOTIDE SEQUENCE [LARGE SCALE GENOMIC DNA]</scope>
    <source>
        <strain evidence="3">cv. 10/8</strain>
        <tissue evidence="2">Leaf</tissue>
    </source>
</reference>
<gene>
    <name evidence="2" type="ORF">A2U01_0017967</name>
</gene>
<dbReference type="EMBL" id="LXQA010033789">
    <property type="protein sequence ID" value="MCH96975.1"/>
    <property type="molecule type" value="Genomic_DNA"/>
</dbReference>
<evidence type="ECO:0000259" key="1">
    <source>
        <dbReference type="Pfam" id="PF07727"/>
    </source>
</evidence>
<dbReference type="AlphaFoldDB" id="A0A392NCY0"/>
<feature type="domain" description="Reverse transcriptase Ty1/copia-type" evidence="1">
    <location>
        <begin position="4"/>
        <end position="59"/>
    </location>
</feature>
<dbReference type="InterPro" id="IPR013103">
    <property type="entry name" value="RVT_2"/>
</dbReference>
<accession>A0A392NCY0</accession>
<feature type="non-terminal residue" evidence="2">
    <location>
        <position position="1"/>
    </location>
</feature>
<name>A0A392NCY0_9FABA</name>
<keyword evidence="3" id="KW-1185">Reference proteome</keyword>
<protein>
    <recommendedName>
        <fullName evidence="1">Reverse transcriptase Ty1/copia-type domain-containing protein</fullName>
    </recommendedName>
</protein>
<dbReference type="Pfam" id="PF07727">
    <property type="entry name" value="RVT_2"/>
    <property type="match status" value="1"/>
</dbReference>